<dbReference type="EMBL" id="KL648528">
    <property type="protein sequence ID" value="KEY69430.1"/>
    <property type="molecule type" value="Genomic_DNA"/>
</dbReference>
<evidence type="ECO:0000259" key="7">
    <source>
        <dbReference type="Pfam" id="PF12894"/>
    </source>
</evidence>
<feature type="domain" description="Anaphase-promoting complex subunit 4 long" evidence="8">
    <location>
        <begin position="294"/>
        <end position="495"/>
    </location>
</feature>
<sequence length="784" mass="87291">MAQARDLALHSETEFEQKALGGFPVSCPTLDLSATWEQESKTLYVQRPPGQLVSKIHQYGRPGGKAPEALTVRWKPDGVFDLRRCLALHFLLANVFLAGQFLAVGWSDGVVRLMGLENNKAAHHIHVCDPAEASITHIGWASSNILSKPRTRLRQPQDERFQKSPLDADRSLSDMPRELTFLEVDTALPKISPLPSSTAGAGEDAMVFTLRTGIDFLFQPPKPEDYSQVNAMVVGTSNGKLQLSIYDSFVVGSFQCPLLGPSMSSQLIHHAFHPDVSTQLIALADKSTRPETVHLVPMDLPFISSSPINLSLLASKLTSLQKLLRYLKQTQLHMQVEWKNTKELPSRFLRSVQGDLENMERGPRDIVSALYHTAVTGHVYEPLREWLVESLAERGHKRWDKAVASGLEGLRSLVHENYLPALERCSIILSRLRGLAQFYDNNQDIGFTVAQINRVTGIISCLNLIGHKILVNVMDELEHFTVFSAWLRFQIDRLAGSNTASEDLTEKEATMDYSKVLKYIERYLSSSPLDAFFDEILPEDYTADRNHVEDGPSLLDVLDKQLKRRAEGQPCMKALPHVDFLVDYLISRSNMVFDNIAEAKKRSVRFGKPIPLSSGQAVAQMDMRVSNKSSRGGTIFAAVSYEDSPSTVNVFRVEMEIINGISSNGALVACRVDLGPRRLADIKFLNDKTLIFLCTEPDESSPAAVLVPVQSAQLPFAEYTAGKASETPSISVADFPEYRFPEGKVLRPVRMEIHDKSDVRGEIPARICLLGSNRTTLRSFAIPE</sequence>
<proteinExistence type="predicted"/>
<reference evidence="9 10" key="1">
    <citation type="journal article" date="2014" name="BMC Genomics">
        <title>Comparative genome sequencing reveals chemotype-specific gene clusters in the toxigenic black mold Stachybotrys.</title>
        <authorList>
            <person name="Semeiks J."/>
            <person name="Borek D."/>
            <person name="Otwinowski Z."/>
            <person name="Grishin N.V."/>
        </authorList>
    </citation>
    <scope>NUCLEOTIDE SEQUENCE [LARGE SCALE GENOMIC DNA]</scope>
    <source>
        <strain evidence="10">CBS 109288 / IBT 7711</strain>
    </source>
</reference>
<dbReference type="InterPro" id="IPR024790">
    <property type="entry name" value="APC4_long_dom"/>
</dbReference>
<evidence type="ECO:0000256" key="4">
    <source>
        <dbReference type="ARBA" id="ARBA00022786"/>
    </source>
</evidence>
<feature type="region of interest" description="Disordered" evidence="6">
    <location>
        <begin position="151"/>
        <end position="171"/>
    </location>
</feature>
<dbReference type="Pfam" id="PF12894">
    <property type="entry name" value="ANAPC4_WD40"/>
    <property type="match status" value="1"/>
</dbReference>
<dbReference type="PANTHER" id="PTHR13260">
    <property type="entry name" value="ANAPHASE PROMOTING COMPLEX SUBUNIT 4 APC4"/>
    <property type="match status" value="1"/>
</dbReference>
<evidence type="ECO:0000313" key="9">
    <source>
        <dbReference type="EMBL" id="KEY69430.1"/>
    </source>
</evidence>
<dbReference type="GO" id="GO:0034399">
    <property type="term" value="C:nuclear periphery"/>
    <property type="evidence" value="ECO:0007669"/>
    <property type="project" value="TreeGrafter"/>
</dbReference>
<feature type="domain" description="Anaphase-promoting complex subunit 4-like WD40" evidence="7">
    <location>
        <begin position="98"/>
        <end position="142"/>
    </location>
</feature>
<keyword evidence="5" id="KW-0131">Cell cycle</keyword>
<keyword evidence="2" id="KW-0132">Cell division</keyword>
<dbReference type="Proteomes" id="UP000028045">
    <property type="component" value="Unassembled WGS sequence"/>
</dbReference>
<keyword evidence="4" id="KW-0833">Ubl conjugation pathway</keyword>
<dbReference type="GO" id="GO:0051301">
    <property type="term" value="P:cell division"/>
    <property type="evidence" value="ECO:0007669"/>
    <property type="project" value="UniProtKB-KW"/>
</dbReference>
<protein>
    <recommendedName>
        <fullName evidence="1">Anaphase-promoting complex subunit 4</fullName>
    </recommendedName>
</protein>
<evidence type="ECO:0000256" key="5">
    <source>
        <dbReference type="ARBA" id="ARBA00023306"/>
    </source>
</evidence>
<keyword evidence="3" id="KW-0498">Mitosis</keyword>
<organism evidence="9 10">
    <name type="scientific">Stachybotrys chartarum (strain CBS 109288 / IBT 7711)</name>
    <name type="common">Toxic black mold</name>
    <name type="synonym">Stilbospora chartarum</name>
    <dbReference type="NCBI Taxonomy" id="1280523"/>
    <lineage>
        <taxon>Eukaryota</taxon>
        <taxon>Fungi</taxon>
        <taxon>Dikarya</taxon>
        <taxon>Ascomycota</taxon>
        <taxon>Pezizomycotina</taxon>
        <taxon>Sordariomycetes</taxon>
        <taxon>Hypocreomycetidae</taxon>
        <taxon>Hypocreales</taxon>
        <taxon>Stachybotryaceae</taxon>
        <taxon>Stachybotrys</taxon>
    </lineage>
</organism>
<evidence type="ECO:0000259" key="8">
    <source>
        <dbReference type="Pfam" id="PF12896"/>
    </source>
</evidence>
<dbReference type="PANTHER" id="PTHR13260:SF0">
    <property type="entry name" value="ANAPHASE-PROMOTING COMPLEX SUBUNIT 4"/>
    <property type="match status" value="1"/>
</dbReference>
<name>A0A084AVV1_STACB</name>
<dbReference type="GO" id="GO:0070979">
    <property type="term" value="P:protein K11-linked ubiquitination"/>
    <property type="evidence" value="ECO:0007669"/>
    <property type="project" value="TreeGrafter"/>
</dbReference>
<dbReference type="GO" id="GO:0005680">
    <property type="term" value="C:anaphase-promoting complex"/>
    <property type="evidence" value="ECO:0007669"/>
    <property type="project" value="InterPro"/>
</dbReference>
<dbReference type="OrthoDB" id="2110451at2759"/>
<dbReference type="Pfam" id="PF12896">
    <property type="entry name" value="ANAPC4"/>
    <property type="match status" value="1"/>
</dbReference>
<feature type="compositionally biased region" description="Basic and acidic residues" evidence="6">
    <location>
        <begin position="155"/>
        <end position="171"/>
    </location>
</feature>
<dbReference type="InterPro" id="IPR024789">
    <property type="entry name" value="APC4"/>
</dbReference>
<evidence type="ECO:0000256" key="3">
    <source>
        <dbReference type="ARBA" id="ARBA00022776"/>
    </source>
</evidence>
<dbReference type="AlphaFoldDB" id="A0A084AVV1"/>
<evidence type="ECO:0000256" key="1">
    <source>
        <dbReference type="ARBA" id="ARBA00016067"/>
    </source>
</evidence>
<evidence type="ECO:0000256" key="2">
    <source>
        <dbReference type="ARBA" id="ARBA00022618"/>
    </source>
</evidence>
<dbReference type="HOGENOM" id="CLU_011501_0_0_1"/>
<dbReference type="InterPro" id="IPR024977">
    <property type="entry name" value="Apc4-like_WD40_dom"/>
</dbReference>
<dbReference type="GO" id="GO:0031145">
    <property type="term" value="P:anaphase-promoting complex-dependent catabolic process"/>
    <property type="evidence" value="ECO:0007669"/>
    <property type="project" value="InterPro"/>
</dbReference>
<keyword evidence="10" id="KW-1185">Reference proteome</keyword>
<accession>A0A084AVV1</accession>
<evidence type="ECO:0000313" key="10">
    <source>
        <dbReference type="Proteomes" id="UP000028045"/>
    </source>
</evidence>
<gene>
    <name evidence="9" type="ORF">S7711_05744</name>
</gene>
<evidence type="ECO:0000256" key="6">
    <source>
        <dbReference type="SAM" id="MobiDB-lite"/>
    </source>
</evidence>